<reference evidence="1" key="1">
    <citation type="submission" date="2020-06" db="EMBL/GenBank/DDBJ databases">
        <authorList>
            <person name="Li T."/>
            <person name="Hu X."/>
            <person name="Zhang T."/>
            <person name="Song X."/>
            <person name="Zhang H."/>
            <person name="Dai N."/>
            <person name="Sheng W."/>
            <person name="Hou X."/>
            <person name="Wei L."/>
        </authorList>
    </citation>
    <scope>NUCLEOTIDE SEQUENCE</scope>
    <source>
        <strain evidence="1">K16</strain>
        <tissue evidence="1">Leaf</tissue>
    </source>
</reference>
<comment type="caution">
    <text evidence="1">The sequence shown here is derived from an EMBL/GenBank/DDBJ whole genome shotgun (WGS) entry which is preliminary data.</text>
</comment>
<dbReference type="SUPFAM" id="SSF48452">
    <property type="entry name" value="TPR-like"/>
    <property type="match status" value="1"/>
</dbReference>
<dbReference type="Proteomes" id="UP001289374">
    <property type="component" value="Unassembled WGS sequence"/>
</dbReference>
<keyword evidence="2" id="KW-1185">Reference proteome</keyword>
<accession>A0AAE1W540</accession>
<evidence type="ECO:0000313" key="2">
    <source>
        <dbReference type="Proteomes" id="UP001289374"/>
    </source>
</evidence>
<dbReference type="InterPro" id="IPR011990">
    <property type="entry name" value="TPR-like_helical_dom_sf"/>
</dbReference>
<sequence>MASGSATMSRIERAHQMYREGKYAEALDYYTEALSMAKTKPQKIALHSNRAACYLKLHDFDKEYHSALFDVNRLMELNPSSEVYRNLQARLKTQLNKESKSGNISSITEIVTSQDQSDEKTVVQKSAGWQTIPKPKGHSYLDYSVDRVEMSLVKKKKMMMTMMMVLNLSIDFVLKLLV</sequence>
<dbReference type="PANTHER" id="PTHR47541:SF1">
    <property type="entry name" value="TETRATRICOPEPTIDE REPEAT (TPR)-LIKE SUPERFAMILY PROTEIN"/>
    <property type="match status" value="1"/>
</dbReference>
<dbReference type="EMBL" id="JACGWL010000015">
    <property type="protein sequence ID" value="KAK4386819.1"/>
    <property type="molecule type" value="Genomic_DNA"/>
</dbReference>
<reference evidence="1" key="2">
    <citation type="journal article" date="2024" name="Plant">
        <title>Genomic evolution and insights into agronomic trait innovations of Sesamum species.</title>
        <authorList>
            <person name="Miao H."/>
            <person name="Wang L."/>
            <person name="Qu L."/>
            <person name="Liu H."/>
            <person name="Sun Y."/>
            <person name="Le M."/>
            <person name="Wang Q."/>
            <person name="Wei S."/>
            <person name="Zheng Y."/>
            <person name="Lin W."/>
            <person name="Duan Y."/>
            <person name="Cao H."/>
            <person name="Xiong S."/>
            <person name="Wang X."/>
            <person name="Wei L."/>
            <person name="Li C."/>
            <person name="Ma Q."/>
            <person name="Ju M."/>
            <person name="Zhao R."/>
            <person name="Li G."/>
            <person name="Mu C."/>
            <person name="Tian Q."/>
            <person name="Mei H."/>
            <person name="Zhang T."/>
            <person name="Gao T."/>
            <person name="Zhang H."/>
        </authorList>
    </citation>
    <scope>NUCLEOTIDE SEQUENCE</scope>
    <source>
        <strain evidence="1">K16</strain>
    </source>
</reference>
<proteinExistence type="predicted"/>
<organism evidence="1 2">
    <name type="scientific">Sesamum angolense</name>
    <dbReference type="NCBI Taxonomy" id="2727404"/>
    <lineage>
        <taxon>Eukaryota</taxon>
        <taxon>Viridiplantae</taxon>
        <taxon>Streptophyta</taxon>
        <taxon>Embryophyta</taxon>
        <taxon>Tracheophyta</taxon>
        <taxon>Spermatophyta</taxon>
        <taxon>Magnoliopsida</taxon>
        <taxon>eudicotyledons</taxon>
        <taxon>Gunneridae</taxon>
        <taxon>Pentapetalae</taxon>
        <taxon>asterids</taxon>
        <taxon>lamiids</taxon>
        <taxon>Lamiales</taxon>
        <taxon>Pedaliaceae</taxon>
        <taxon>Sesamum</taxon>
    </lineage>
</organism>
<dbReference type="Gene3D" id="1.25.40.10">
    <property type="entry name" value="Tetratricopeptide repeat domain"/>
    <property type="match status" value="1"/>
</dbReference>
<dbReference type="InterPro" id="IPR019734">
    <property type="entry name" value="TPR_rpt"/>
</dbReference>
<dbReference type="PANTHER" id="PTHR47541">
    <property type="entry name" value="TETRATRICOPEPTIDE REPEAT (TPR)-LIKE SUPERFAMILY PROTEIN"/>
    <property type="match status" value="1"/>
</dbReference>
<gene>
    <name evidence="1" type="ORF">Sango_2552500</name>
</gene>
<dbReference type="SMART" id="SM00028">
    <property type="entry name" value="TPR"/>
    <property type="match status" value="2"/>
</dbReference>
<protein>
    <submittedName>
        <fullName evidence="1">Protein unc-45A</fullName>
    </submittedName>
</protein>
<dbReference type="AlphaFoldDB" id="A0AAE1W540"/>
<name>A0AAE1W540_9LAMI</name>
<evidence type="ECO:0000313" key="1">
    <source>
        <dbReference type="EMBL" id="KAK4386819.1"/>
    </source>
</evidence>